<name>A0A0X3AP13_9FLAO</name>
<dbReference type="AlphaFoldDB" id="A0A0X3AP13"/>
<dbReference type="Proteomes" id="UP000182761">
    <property type="component" value="Unassembled WGS sequence"/>
</dbReference>
<organism evidence="1 2">
    <name type="scientific">Apibacter mensalis</name>
    <dbReference type="NCBI Taxonomy" id="1586267"/>
    <lineage>
        <taxon>Bacteria</taxon>
        <taxon>Pseudomonadati</taxon>
        <taxon>Bacteroidota</taxon>
        <taxon>Flavobacteriia</taxon>
        <taxon>Flavobacteriales</taxon>
        <taxon>Weeksellaceae</taxon>
        <taxon>Apibacter</taxon>
    </lineage>
</organism>
<keyword evidence="2" id="KW-1185">Reference proteome</keyword>
<proteinExistence type="predicted"/>
<evidence type="ECO:0000313" key="2">
    <source>
        <dbReference type="Proteomes" id="UP000182761"/>
    </source>
</evidence>
<dbReference type="EMBL" id="FCOR01000002">
    <property type="protein sequence ID" value="CVK15628.1"/>
    <property type="molecule type" value="Genomic_DNA"/>
</dbReference>
<evidence type="ECO:0000313" key="1">
    <source>
        <dbReference type="EMBL" id="CVK15628.1"/>
    </source>
</evidence>
<sequence>MVSEQPTRYNALATHFGVELGINYDFKARLIIRCICIIIFFI</sequence>
<reference evidence="1 2" key="1">
    <citation type="submission" date="2016-01" db="EMBL/GenBank/DDBJ databases">
        <authorList>
            <person name="McClelland M."/>
            <person name="Jain A."/>
            <person name="Saraogi P."/>
            <person name="Mendelson R."/>
            <person name="Westerman R."/>
            <person name="SanMiguel P."/>
            <person name="Csonka L."/>
        </authorList>
    </citation>
    <scope>NUCLEOTIDE SEQUENCE [LARGE SCALE GENOMIC DNA]</scope>
    <source>
        <strain evidence="1 2">R-53146</strain>
    </source>
</reference>
<protein>
    <submittedName>
        <fullName evidence="1">Uncharacterized protein</fullName>
    </submittedName>
</protein>
<accession>A0A0X3AP13</accession>
<gene>
    <name evidence="1" type="ORF">Ga0061079_102179</name>
</gene>